<dbReference type="NCBIfam" id="TIGR00801">
    <property type="entry name" value="ncs2"/>
    <property type="match status" value="1"/>
</dbReference>
<feature type="transmembrane region" description="Helical" evidence="8">
    <location>
        <begin position="343"/>
        <end position="366"/>
    </location>
</feature>
<comment type="caution">
    <text evidence="9">The sequence shown here is derived from an EMBL/GenBank/DDBJ whole genome shotgun (WGS) entry which is preliminary data.</text>
</comment>
<dbReference type="Proteomes" id="UP001597156">
    <property type="component" value="Unassembled WGS sequence"/>
</dbReference>
<comment type="similarity">
    <text evidence="2">Belongs to the nucleobase:cation symporter-2 (NCS2) (TC 2.A.40) family.</text>
</comment>
<feature type="transmembrane region" description="Helical" evidence="8">
    <location>
        <begin position="314"/>
        <end position="331"/>
    </location>
</feature>
<dbReference type="PROSITE" id="PS01116">
    <property type="entry name" value="XANTH_URACIL_PERMASE"/>
    <property type="match status" value="1"/>
</dbReference>
<evidence type="ECO:0000256" key="4">
    <source>
        <dbReference type="ARBA" id="ARBA00022475"/>
    </source>
</evidence>
<organism evidence="9 10">
    <name type="scientific">Lentilactobacillus raoultii</name>
    <dbReference type="NCBI Taxonomy" id="1987503"/>
    <lineage>
        <taxon>Bacteria</taxon>
        <taxon>Bacillati</taxon>
        <taxon>Bacillota</taxon>
        <taxon>Bacilli</taxon>
        <taxon>Lactobacillales</taxon>
        <taxon>Lactobacillaceae</taxon>
        <taxon>Lentilactobacillus</taxon>
    </lineage>
</organism>
<dbReference type="RefSeq" id="WP_121977812.1">
    <property type="nucleotide sequence ID" value="NZ_JBHTLH010000005.1"/>
</dbReference>
<protein>
    <submittedName>
        <fullName evidence="9">Uracil-xanthine permease family protein</fullName>
    </submittedName>
</protein>
<evidence type="ECO:0000256" key="2">
    <source>
        <dbReference type="ARBA" id="ARBA00008821"/>
    </source>
</evidence>
<gene>
    <name evidence="9" type="ORF">ACFQ22_02380</name>
</gene>
<reference evidence="10" key="1">
    <citation type="journal article" date="2019" name="Int. J. Syst. Evol. Microbiol.">
        <title>The Global Catalogue of Microorganisms (GCM) 10K type strain sequencing project: providing services to taxonomists for standard genome sequencing and annotation.</title>
        <authorList>
            <consortium name="The Broad Institute Genomics Platform"/>
            <consortium name="The Broad Institute Genome Sequencing Center for Infectious Disease"/>
            <person name="Wu L."/>
            <person name="Ma J."/>
        </authorList>
    </citation>
    <scope>NUCLEOTIDE SEQUENCE [LARGE SCALE GENOMIC DNA]</scope>
    <source>
        <strain evidence="10">CCUG 71848</strain>
    </source>
</reference>
<evidence type="ECO:0000256" key="5">
    <source>
        <dbReference type="ARBA" id="ARBA00022692"/>
    </source>
</evidence>
<dbReference type="PANTHER" id="PTHR42810">
    <property type="entry name" value="PURINE PERMEASE C1399.01C-RELATED"/>
    <property type="match status" value="1"/>
</dbReference>
<evidence type="ECO:0000256" key="6">
    <source>
        <dbReference type="ARBA" id="ARBA00022989"/>
    </source>
</evidence>
<feature type="transmembrane region" description="Helical" evidence="8">
    <location>
        <begin position="231"/>
        <end position="251"/>
    </location>
</feature>
<dbReference type="InterPro" id="IPR006043">
    <property type="entry name" value="NCS2"/>
</dbReference>
<evidence type="ECO:0000256" key="3">
    <source>
        <dbReference type="ARBA" id="ARBA00022448"/>
    </source>
</evidence>
<feature type="transmembrane region" description="Helical" evidence="8">
    <location>
        <begin position="128"/>
        <end position="150"/>
    </location>
</feature>
<evidence type="ECO:0000256" key="7">
    <source>
        <dbReference type="ARBA" id="ARBA00023136"/>
    </source>
</evidence>
<keyword evidence="6 8" id="KW-1133">Transmembrane helix</keyword>
<feature type="transmembrane region" description="Helical" evidence="8">
    <location>
        <begin position="400"/>
        <end position="418"/>
    </location>
</feature>
<feature type="transmembrane region" description="Helical" evidence="8">
    <location>
        <begin position="73"/>
        <end position="91"/>
    </location>
</feature>
<feature type="transmembrane region" description="Helical" evidence="8">
    <location>
        <begin position="103"/>
        <end position="121"/>
    </location>
</feature>
<keyword evidence="10" id="KW-1185">Reference proteome</keyword>
<keyword evidence="7 8" id="KW-0472">Membrane</keyword>
<keyword evidence="5 8" id="KW-0812">Transmembrane</keyword>
<feature type="transmembrane region" description="Helical" evidence="8">
    <location>
        <begin position="162"/>
        <end position="182"/>
    </location>
</feature>
<name>A0ABW3PGW5_9LACO</name>
<evidence type="ECO:0000256" key="1">
    <source>
        <dbReference type="ARBA" id="ARBA00004651"/>
    </source>
</evidence>
<keyword evidence="4" id="KW-1003">Cell membrane</keyword>
<dbReference type="PANTHER" id="PTHR42810:SF4">
    <property type="entry name" value="URIC ACID TRANSPORTER UACT"/>
    <property type="match status" value="1"/>
</dbReference>
<feature type="transmembrane region" description="Helical" evidence="8">
    <location>
        <begin position="189"/>
        <end position="219"/>
    </location>
</feature>
<accession>A0ABW3PGW5</accession>
<dbReference type="Pfam" id="PF00860">
    <property type="entry name" value="Xan_ur_permease"/>
    <property type="match status" value="1"/>
</dbReference>
<feature type="transmembrane region" description="Helical" evidence="8">
    <location>
        <begin position="378"/>
        <end position="394"/>
    </location>
</feature>
<keyword evidence="3" id="KW-0813">Transport</keyword>
<evidence type="ECO:0000313" key="10">
    <source>
        <dbReference type="Proteomes" id="UP001597156"/>
    </source>
</evidence>
<proteinExistence type="inferred from homology"/>
<feature type="transmembrane region" description="Helical" evidence="8">
    <location>
        <begin position="41"/>
        <end position="66"/>
    </location>
</feature>
<evidence type="ECO:0000256" key="8">
    <source>
        <dbReference type="SAM" id="Phobius"/>
    </source>
</evidence>
<comment type="subcellular location">
    <subcellularLocation>
        <location evidence="1">Cell membrane</location>
        <topology evidence="1">Multi-pass membrane protein</topology>
    </subcellularLocation>
</comment>
<dbReference type="EMBL" id="JBHTLH010000005">
    <property type="protein sequence ID" value="MFD1124211.1"/>
    <property type="molecule type" value="Genomic_DNA"/>
</dbReference>
<dbReference type="InterPro" id="IPR006042">
    <property type="entry name" value="Xan_ur_permease"/>
</dbReference>
<evidence type="ECO:0000313" key="9">
    <source>
        <dbReference type="EMBL" id="MFD1124211.1"/>
    </source>
</evidence>
<sequence length="451" mass="48769">MADKNEFHDDRAILDVHDMPPFWPWVGLSLQHMFSMFGSTVIVPLLVGLSPSIALFASGVGTLLHIMITQRKIPAYMGSSFAFITPMYALMHTAGYPAVGQGIVGVGIVYMIVAGIIWAIGSDWVDKILPPIVVGPIVMVIGLSLAGSAAKDAMMKNNHYNLTYFLIALVTLFLAIGFNMLFKGFIGLIPVLLAIVCGYIISAFFGLVDLHAIAVAPWFKFPAFEIPGLSYHFQINWAAILSITPIAFVTMTEHMGHIMVLDELTHRDFFKDPGLNRTLAGDGAASLFAGLVGAPAMTSYGENIGVMAITKIHSVYVLMGAAGFAILFAFVNKLNVLIMQMPLPVIGGISFLLFGTIATAGIQVMVENKIDMGLKRNLMIASTIMVIGVGNAYLQLGDFQFTGLAFATVIGIILNLILPQKAASEKEHEAKLALEKKLHQVSEDVTKKHQN</sequence>